<reference evidence="1" key="1">
    <citation type="submission" date="2023-04" db="EMBL/GenBank/DDBJ databases">
        <title>Draft Genome sequencing of Naganishia species isolated from polar environments using Oxford Nanopore Technology.</title>
        <authorList>
            <person name="Leo P."/>
            <person name="Venkateswaran K."/>
        </authorList>
    </citation>
    <scope>NUCLEOTIDE SEQUENCE</scope>
    <source>
        <strain evidence="1">MNA-CCFEE 5425</strain>
    </source>
</reference>
<proteinExistence type="predicted"/>
<dbReference type="EMBL" id="JASBWU010000005">
    <property type="protein sequence ID" value="KAJ9121537.1"/>
    <property type="molecule type" value="Genomic_DNA"/>
</dbReference>
<comment type="caution">
    <text evidence="1">The sequence shown here is derived from an EMBL/GenBank/DDBJ whole genome shotgun (WGS) entry which is preliminary data.</text>
</comment>
<accession>A0ACC2XC82</accession>
<evidence type="ECO:0000313" key="2">
    <source>
        <dbReference type="Proteomes" id="UP001243375"/>
    </source>
</evidence>
<dbReference type="Proteomes" id="UP001243375">
    <property type="component" value="Unassembled WGS sequence"/>
</dbReference>
<gene>
    <name evidence="1" type="ORF">QFC22_002155</name>
</gene>
<name>A0ACC2XC82_9TREE</name>
<evidence type="ECO:0000313" key="1">
    <source>
        <dbReference type="EMBL" id="KAJ9121537.1"/>
    </source>
</evidence>
<protein>
    <submittedName>
        <fullName evidence="1">Uncharacterized protein</fullName>
    </submittedName>
</protein>
<organism evidence="1 2">
    <name type="scientific">Naganishia vaughanmartiniae</name>
    <dbReference type="NCBI Taxonomy" id="1424756"/>
    <lineage>
        <taxon>Eukaryota</taxon>
        <taxon>Fungi</taxon>
        <taxon>Dikarya</taxon>
        <taxon>Basidiomycota</taxon>
        <taxon>Agaricomycotina</taxon>
        <taxon>Tremellomycetes</taxon>
        <taxon>Filobasidiales</taxon>
        <taxon>Filobasidiaceae</taxon>
        <taxon>Naganishia</taxon>
    </lineage>
</organism>
<sequence>MYEEYRHSPEQRSPRRSLPDTLYYDAPYNLYGIAFSHLPSHANPRVALTSFISSSASNKISIIQANSAASTSKEDFRVLTTASHPYPPTKVGFEPVNPLTATASHRGKGSSGDTGGAGNSELLATTGDLLRIWELQEDWNAVPTSRRIGENGQYDSGHHGKEKNPWRDDTGRASFGDDDTNQPGWRLKERSKLSNSKSTATKLPPLTSFSWNAFSPSSVVTSSIDTTCTIWDISTSTALTQLIAHDRSVYDVSFLPMSKDVFVSVGADGSLRAFDLRALEHSTILYETPAAKTASPTLATSGHHSRHQATDSTTSTATATSTPNKPLARISFSQKEQHYLAIFGFGDTAASILDMRNPAVPVAELMGHQKGLSGVAWGCESRANHGGGGWVATCGDDSQLLLYDMTTALPYPSSSTTSSATSSPASTTSTSRHGMHDSSSTSTARSSEKSSKQTGSAGTSGVASPVARQTVKKMPAMAWTTDDGEVNNLAWGKDGDEGAWIGAVSSKRLTCLRF</sequence>
<keyword evidence="2" id="KW-1185">Reference proteome</keyword>